<name>A0A0D9WCN2_9ORYZ</name>
<evidence type="ECO:0000256" key="1">
    <source>
        <dbReference type="ARBA" id="ARBA00022734"/>
    </source>
</evidence>
<reference evidence="4" key="2">
    <citation type="submission" date="2013-12" db="EMBL/GenBank/DDBJ databases">
        <authorList>
            <person name="Yu Y."/>
            <person name="Lee S."/>
            <person name="de Baynast K."/>
            <person name="Wissotski M."/>
            <person name="Liu L."/>
            <person name="Talag J."/>
            <person name="Goicoechea J."/>
            <person name="Angelova A."/>
            <person name="Jetty R."/>
            <person name="Kudrna D."/>
            <person name="Golser W."/>
            <person name="Rivera L."/>
            <person name="Zhang J."/>
            <person name="Wing R."/>
        </authorList>
    </citation>
    <scope>NUCLEOTIDE SEQUENCE</scope>
</reference>
<dbReference type="Gramene" id="LPERR05G02700.1">
    <property type="protein sequence ID" value="LPERR05G02700.1"/>
    <property type="gene ID" value="LPERR05G02700"/>
</dbReference>
<keyword evidence="4" id="KW-1185">Reference proteome</keyword>
<keyword evidence="1" id="KW-0430">Lectin</keyword>
<dbReference type="GO" id="GO:0030246">
    <property type="term" value="F:carbohydrate binding"/>
    <property type="evidence" value="ECO:0007669"/>
    <property type="project" value="UniProtKB-KW"/>
</dbReference>
<dbReference type="Gene3D" id="2.100.10.30">
    <property type="entry name" value="Jacalin-like lectin domain"/>
    <property type="match status" value="2"/>
</dbReference>
<accession>A0A0D9WCN2</accession>
<dbReference type="Pfam" id="PF01419">
    <property type="entry name" value="Jacalin"/>
    <property type="match status" value="2"/>
</dbReference>
<feature type="domain" description="Jacalin-type lectin" evidence="2">
    <location>
        <begin position="4"/>
        <end position="132"/>
    </location>
</feature>
<dbReference type="InterPro" id="IPR036404">
    <property type="entry name" value="Jacalin-like_lectin_dom_sf"/>
</dbReference>
<dbReference type="HOGENOM" id="CLU_078923_4_0_1"/>
<dbReference type="STRING" id="77586.A0A0D9WCN2"/>
<dbReference type="EnsemblPlants" id="LPERR05G02700.1">
    <property type="protein sequence ID" value="LPERR05G02700.1"/>
    <property type="gene ID" value="LPERR05G02700"/>
</dbReference>
<organism evidence="3 4">
    <name type="scientific">Leersia perrieri</name>
    <dbReference type="NCBI Taxonomy" id="77586"/>
    <lineage>
        <taxon>Eukaryota</taxon>
        <taxon>Viridiplantae</taxon>
        <taxon>Streptophyta</taxon>
        <taxon>Embryophyta</taxon>
        <taxon>Tracheophyta</taxon>
        <taxon>Spermatophyta</taxon>
        <taxon>Magnoliopsida</taxon>
        <taxon>Liliopsida</taxon>
        <taxon>Poales</taxon>
        <taxon>Poaceae</taxon>
        <taxon>BOP clade</taxon>
        <taxon>Oryzoideae</taxon>
        <taxon>Oryzeae</taxon>
        <taxon>Oryzinae</taxon>
        <taxon>Leersia</taxon>
    </lineage>
</organism>
<dbReference type="SUPFAM" id="SSF51101">
    <property type="entry name" value="Mannose-binding lectins"/>
    <property type="match status" value="1"/>
</dbReference>
<evidence type="ECO:0000313" key="4">
    <source>
        <dbReference type="Proteomes" id="UP000032180"/>
    </source>
</evidence>
<dbReference type="PROSITE" id="PS51752">
    <property type="entry name" value="JACALIN_LECTIN"/>
    <property type="match status" value="1"/>
</dbReference>
<proteinExistence type="predicted"/>
<evidence type="ECO:0000259" key="2">
    <source>
        <dbReference type="PROSITE" id="PS51752"/>
    </source>
</evidence>
<dbReference type="InterPro" id="IPR001229">
    <property type="entry name" value="Jacalin-like_lectin_dom"/>
</dbReference>
<dbReference type="PANTHER" id="PTHR46506">
    <property type="entry name" value="OS05G0143600 PROTEIN"/>
    <property type="match status" value="1"/>
</dbReference>
<reference evidence="3 4" key="1">
    <citation type="submission" date="2012-08" db="EMBL/GenBank/DDBJ databases">
        <title>Oryza genome evolution.</title>
        <authorList>
            <person name="Wing R.A."/>
        </authorList>
    </citation>
    <scope>NUCLEOTIDE SEQUENCE</scope>
</reference>
<dbReference type="AlphaFoldDB" id="A0A0D9WCN2"/>
<protein>
    <recommendedName>
        <fullName evidence="2">Jacalin-type lectin domain-containing protein</fullName>
    </recommendedName>
</protein>
<sequence length="132" mass="13560">MECLAKIGPWGGGGGDPQDIAGILPPPHRVVSIEVSSGGAVDALSFTYAAIDGTKHTVGPSTWWTVGPWGPHGCVVTSLAFVTGAGKRHGPFGEGGGGGEKFRVPVRGRGRVVGFFVRSGWLIDAVGVYVHP</sequence>
<reference evidence="3" key="3">
    <citation type="submission" date="2015-04" db="UniProtKB">
        <authorList>
            <consortium name="EnsemblPlants"/>
        </authorList>
    </citation>
    <scope>IDENTIFICATION</scope>
</reference>
<evidence type="ECO:0000313" key="3">
    <source>
        <dbReference type="EnsemblPlants" id="LPERR05G02700.1"/>
    </source>
</evidence>
<dbReference type="Proteomes" id="UP000032180">
    <property type="component" value="Chromosome 5"/>
</dbReference>